<evidence type="ECO:0000313" key="5">
    <source>
        <dbReference type="Proteomes" id="UP000252985"/>
    </source>
</evidence>
<dbReference type="Proteomes" id="UP000252985">
    <property type="component" value="Chromosome"/>
</dbReference>
<dbReference type="InterPro" id="IPR012340">
    <property type="entry name" value="NA-bd_OB-fold"/>
</dbReference>
<dbReference type="GO" id="GO:0003677">
    <property type="term" value="F:DNA binding"/>
    <property type="evidence" value="ECO:0007669"/>
    <property type="project" value="UniProtKB-KW"/>
</dbReference>
<evidence type="ECO:0000256" key="2">
    <source>
        <dbReference type="SAM" id="MobiDB-lite"/>
    </source>
</evidence>
<dbReference type="Proteomes" id="UP000253273">
    <property type="component" value="Chromosome"/>
</dbReference>
<accession>A0A345EG70</accession>
<dbReference type="EMBL" id="CP031148">
    <property type="protein sequence ID" value="AXG11192.1"/>
    <property type="molecule type" value="Genomic_DNA"/>
</dbReference>
<dbReference type="KEGG" id="haq:DU484_15795"/>
<dbReference type="KEGG" id="haj:DU500_15815"/>
<dbReference type="PANTHER" id="PTHR13356">
    <property type="entry name" value="OB FOLD NUCLEIC ACID BINDING PROTEIN-RELATED"/>
    <property type="match status" value="1"/>
</dbReference>
<dbReference type="InterPro" id="IPR051231">
    <property type="entry name" value="SOSS-B"/>
</dbReference>
<reference evidence="3 6" key="2">
    <citation type="submission" date="2018-07" db="EMBL/GenBank/DDBJ databases">
        <title>Genome sequences of Haloplanus sp. CBA1113.</title>
        <authorList>
            <person name="Kim Y.B."/>
            <person name="Roh S.W."/>
        </authorList>
    </citation>
    <scope>NUCLEOTIDE SEQUENCE [LARGE SCALE GENOMIC DNA]</scope>
    <source>
        <strain evidence="3 6">CBA1113</strain>
    </source>
</reference>
<gene>
    <name evidence="4" type="ORF">DU484_15795</name>
    <name evidence="3" type="ORF">DU500_15815</name>
</gene>
<dbReference type="OrthoDB" id="335252at2157"/>
<dbReference type="RefSeq" id="WP_114586896.1">
    <property type="nucleotide sequence ID" value="NZ_CP031148.1"/>
</dbReference>
<evidence type="ECO:0000313" key="4">
    <source>
        <dbReference type="EMBL" id="AXG11192.1"/>
    </source>
</evidence>
<dbReference type="CDD" id="cd04491">
    <property type="entry name" value="SoSSB_OBF"/>
    <property type="match status" value="2"/>
</dbReference>
<reference evidence="4 5" key="1">
    <citation type="submission" date="2018-07" db="EMBL/GenBank/DDBJ databases">
        <title>Genome sequences of Haloplanus sp. CBA1112.</title>
        <authorList>
            <person name="Kim Y.B."/>
            <person name="Roh S.W."/>
        </authorList>
    </citation>
    <scope>NUCLEOTIDE SEQUENCE [LARGE SCALE GENOMIC DNA]</scope>
    <source>
        <strain evidence="4 5">CBA1112</strain>
    </source>
</reference>
<organism evidence="3 6">
    <name type="scientific">Haloplanus rubicundus</name>
    <dbReference type="NCBI Taxonomy" id="1547898"/>
    <lineage>
        <taxon>Archaea</taxon>
        <taxon>Methanobacteriati</taxon>
        <taxon>Methanobacteriota</taxon>
        <taxon>Stenosarchaea group</taxon>
        <taxon>Halobacteria</taxon>
        <taxon>Halobacteriales</taxon>
        <taxon>Haloferacaceae</taxon>
        <taxon>Haloplanus</taxon>
    </lineage>
</organism>
<feature type="region of interest" description="Disordered" evidence="2">
    <location>
        <begin position="40"/>
        <end position="68"/>
    </location>
</feature>
<dbReference type="SUPFAM" id="SSF50249">
    <property type="entry name" value="Nucleic acid-binding proteins"/>
    <property type="match status" value="3"/>
</dbReference>
<dbReference type="NCBIfam" id="NF005554">
    <property type="entry name" value="PRK07218.1"/>
    <property type="match status" value="1"/>
</dbReference>
<keyword evidence="6" id="KW-1185">Reference proteome</keyword>
<dbReference type="Gene3D" id="2.40.50.140">
    <property type="entry name" value="Nucleic acid-binding proteins"/>
    <property type="match status" value="2"/>
</dbReference>
<name>A0A345E6F3_9EURY</name>
<accession>A0A345E6F3</accession>
<protein>
    <submittedName>
        <fullName evidence="3">Single-stranded DNA binding protein</fullName>
    </submittedName>
</protein>
<dbReference type="PANTHER" id="PTHR13356:SF10">
    <property type="entry name" value="REPLICATION FACTOR-A PROTEIN 1"/>
    <property type="match status" value="1"/>
</dbReference>
<evidence type="ECO:0000313" key="6">
    <source>
        <dbReference type="Proteomes" id="UP000253273"/>
    </source>
</evidence>
<dbReference type="GO" id="GO:0010212">
    <property type="term" value="P:response to ionizing radiation"/>
    <property type="evidence" value="ECO:0007669"/>
    <property type="project" value="TreeGrafter"/>
</dbReference>
<evidence type="ECO:0000256" key="1">
    <source>
        <dbReference type="ARBA" id="ARBA00023125"/>
    </source>
</evidence>
<dbReference type="GeneID" id="37288471"/>
<sequence length="424" mass="45563">MNVDDHAEELASDLGVDKAEVKEDLQSLLEYNVPVEEAKASIRRKHGGDGGSSSSAPTAKSVADVTPDDGSVTATVRVLTKGTRSIRYQGEDQVIREGEFADATGRISYTAWEEFDFEPGDSITVGNANVREWEGRPELNLGTNTTVAAASEAIETPYEVGGDRDLVDLEPGDRGRAVEVTVQELDRRTIDGRDGETEILSGVVADETARLPLTDWDPHADVEEGASVRLEDVYVREYRGVPQVNVTEFSTVRRLDREITAPATAPHMGVGEAVDSGGLFDVELVGNVIEVRDGSGLIERCPECGRVVQNGQCRAHGDVEGEDDLRVKAILDDGTGTVTAVLDTDLTAAVYGGGVEDAKRAARDAMDKEVVADEIRDRIVGREYRVRGSLSVDEYGANLDADEFAESADDPADRASELLAGVAR</sequence>
<evidence type="ECO:0000313" key="3">
    <source>
        <dbReference type="EMBL" id="AXG07775.1"/>
    </source>
</evidence>
<dbReference type="GO" id="GO:0000724">
    <property type="term" value="P:double-strand break repair via homologous recombination"/>
    <property type="evidence" value="ECO:0007669"/>
    <property type="project" value="TreeGrafter"/>
</dbReference>
<keyword evidence="1" id="KW-0238">DNA-binding</keyword>
<proteinExistence type="predicted"/>
<dbReference type="EMBL" id="CP031150">
    <property type="protein sequence ID" value="AXG07775.1"/>
    <property type="molecule type" value="Genomic_DNA"/>
</dbReference>
<dbReference type="AlphaFoldDB" id="A0A345E6F3"/>